<gene>
    <name evidence="6" type="primary">gsiB2</name>
    <name evidence="6" type="ORF">CKALI_03345</name>
</gene>
<dbReference type="PANTHER" id="PTHR30290">
    <property type="entry name" value="PERIPLASMIC BINDING COMPONENT OF ABC TRANSPORTER"/>
    <property type="match status" value="1"/>
</dbReference>
<feature type="domain" description="Solute-binding protein family 5" evidence="5">
    <location>
        <begin position="77"/>
        <end position="393"/>
    </location>
</feature>
<reference evidence="7" key="1">
    <citation type="submission" date="2019-11" db="EMBL/GenBank/DDBJ databases">
        <title>Complete genome sequence of Corynebacterium kalinowskii 1959, a novel Corynebacterium species isolated from soil of a small paddock in Vilsendorf, Germany.</title>
        <authorList>
            <person name="Schaffert L."/>
            <person name="Ruwe M."/>
            <person name="Milse J."/>
            <person name="Hanuschka K."/>
            <person name="Ortseifen V."/>
            <person name="Droste J."/>
            <person name="Brandt D."/>
            <person name="Schlueter L."/>
            <person name="Kutter Y."/>
            <person name="Vinke S."/>
            <person name="Viehoefer P."/>
            <person name="Jacob L."/>
            <person name="Luebke N.-C."/>
            <person name="Schulte-Berndt E."/>
            <person name="Hain C."/>
            <person name="Linder M."/>
            <person name="Schmidt P."/>
            <person name="Wollenschlaeger L."/>
            <person name="Luttermann T."/>
            <person name="Thieme E."/>
            <person name="Hassa J."/>
            <person name="Haak M."/>
            <person name="Wittchen M."/>
            <person name="Mentz A."/>
            <person name="Persicke M."/>
            <person name="Busche T."/>
            <person name="Ruckert C."/>
        </authorList>
    </citation>
    <scope>NUCLEOTIDE SEQUENCE [LARGE SCALE GENOMIC DNA]</scope>
    <source>
        <strain evidence="7">1959</strain>
    </source>
</reference>
<evidence type="ECO:0000256" key="1">
    <source>
        <dbReference type="ARBA" id="ARBA00005695"/>
    </source>
</evidence>
<proteinExistence type="inferred from homology"/>
<dbReference type="Gene3D" id="3.90.76.10">
    <property type="entry name" value="Dipeptide-binding Protein, Domain 1"/>
    <property type="match status" value="1"/>
</dbReference>
<dbReference type="GO" id="GO:0042597">
    <property type="term" value="C:periplasmic space"/>
    <property type="evidence" value="ECO:0007669"/>
    <property type="project" value="UniProtKB-ARBA"/>
</dbReference>
<dbReference type="Gene3D" id="3.10.105.10">
    <property type="entry name" value="Dipeptide-binding Protein, Domain 3"/>
    <property type="match status" value="1"/>
</dbReference>
<dbReference type="Gene3D" id="3.40.190.10">
    <property type="entry name" value="Periplasmic binding protein-like II"/>
    <property type="match status" value="1"/>
</dbReference>
<dbReference type="AlphaFoldDB" id="A0A6B8V905"/>
<protein>
    <submittedName>
        <fullName evidence="6">Glutathione-binding protein GsiB</fullName>
    </submittedName>
</protein>
<name>A0A6B8V905_9CORY</name>
<evidence type="ECO:0000313" key="6">
    <source>
        <dbReference type="EMBL" id="QGU01552.1"/>
    </source>
</evidence>
<organism evidence="6 7">
    <name type="scientific">Corynebacterium kalinowskii</name>
    <dbReference type="NCBI Taxonomy" id="2675216"/>
    <lineage>
        <taxon>Bacteria</taxon>
        <taxon>Bacillati</taxon>
        <taxon>Actinomycetota</taxon>
        <taxon>Actinomycetes</taxon>
        <taxon>Mycobacteriales</taxon>
        <taxon>Corynebacteriaceae</taxon>
        <taxon>Corynebacterium</taxon>
    </lineage>
</organism>
<keyword evidence="2" id="KW-0813">Transport</keyword>
<dbReference type="Proteomes" id="UP000427071">
    <property type="component" value="Chromosome"/>
</dbReference>
<dbReference type="PROSITE" id="PS51257">
    <property type="entry name" value="PROKAR_LIPOPROTEIN"/>
    <property type="match status" value="1"/>
</dbReference>
<keyword evidence="3 4" id="KW-0732">Signal</keyword>
<dbReference type="Pfam" id="PF00496">
    <property type="entry name" value="SBP_bac_5"/>
    <property type="match status" value="1"/>
</dbReference>
<accession>A0A6B8V905</accession>
<dbReference type="SUPFAM" id="SSF53850">
    <property type="entry name" value="Periplasmic binding protein-like II"/>
    <property type="match status" value="1"/>
</dbReference>
<feature type="signal peptide" evidence="4">
    <location>
        <begin position="1"/>
        <end position="25"/>
    </location>
</feature>
<dbReference type="PIRSF" id="PIRSF002741">
    <property type="entry name" value="MppA"/>
    <property type="match status" value="1"/>
</dbReference>
<dbReference type="EMBL" id="CP046452">
    <property type="protein sequence ID" value="QGU01552.1"/>
    <property type="molecule type" value="Genomic_DNA"/>
</dbReference>
<feature type="chain" id="PRO_5025335872" evidence="4">
    <location>
        <begin position="26"/>
        <end position="518"/>
    </location>
</feature>
<evidence type="ECO:0000256" key="3">
    <source>
        <dbReference type="ARBA" id="ARBA00022729"/>
    </source>
</evidence>
<evidence type="ECO:0000259" key="5">
    <source>
        <dbReference type="Pfam" id="PF00496"/>
    </source>
</evidence>
<dbReference type="GO" id="GO:0043190">
    <property type="term" value="C:ATP-binding cassette (ABC) transporter complex"/>
    <property type="evidence" value="ECO:0007669"/>
    <property type="project" value="InterPro"/>
</dbReference>
<keyword evidence="7" id="KW-1185">Reference proteome</keyword>
<dbReference type="KEGG" id="ckw:CKALI_03345"/>
<comment type="similarity">
    <text evidence="1">Belongs to the bacterial solute-binding protein 5 family.</text>
</comment>
<dbReference type="InterPro" id="IPR000914">
    <property type="entry name" value="SBP_5_dom"/>
</dbReference>
<sequence length="518" mass="55966">MKASLVILALVGLTLASCGDPGALAAEDAYPTRLVLSDDHPGSGFHPATGYGQTGVSPIYDGLLRPEPGEQGRLPHFAPALAAQLPTHNADATEWTVQLKKDIQFTDGTALDSSDVVASYRTAQDISAGSEVASSYEAITSIEAPDAHTVVFRLAFPLSEFSDRLTYPITPSEKQGLVELNADPVGTGAYKFSERRGDDTIFTANPKYWGGEVPIKELVITATGDDSARAQRVINGDFHGAVIPSLHATKYLDNAKVRVDVAKGADWRAISLPATKELRDPRVRCALNIGTNRQALIDGPFAGYGSAAATPIPDFYGAAHNPEATFEFDANKANALLDEAGLHRGADGTRFSLELYYPGQDSGRRDLAVQFAAQMRELGISVEPKAGTWDDITPRMTEIAVVLGGGEMPYDVSMSAYNQLHTRTLTTSPYDNPGNYGSPELDALVDSARGQVDVTTRDSLWRAAQEKYVANPSLIMVGTVDHVYLSRPNSWVKPDLMLEPHIHGATWGPWWNLAEWKR</sequence>
<evidence type="ECO:0000313" key="7">
    <source>
        <dbReference type="Proteomes" id="UP000427071"/>
    </source>
</evidence>
<evidence type="ECO:0000256" key="2">
    <source>
        <dbReference type="ARBA" id="ARBA00022448"/>
    </source>
</evidence>
<dbReference type="GO" id="GO:1904680">
    <property type="term" value="F:peptide transmembrane transporter activity"/>
    <property type="evidence" value="ECO:0007669"/>
    <property type="project" value="TreeGrafter"/>
</dbReference>
<dbReference type="GO" id="GO:0015833">
    <property type="term" value="P:peptide transport"/>
    <property type="evidence" value="ECO:0007669"/>
    <property type="project" value="TreeGrafter"/>
</dbReference>
<dbReference type="PANTHER" id="PTHR30290:SF9">
    <property type="entry name" value="OLIGOPEPTIDE-BINDING PROTEIN APPA"/>
    <property type="match status" value="1"/>
</dbReference>
<evidence type="ECO:0000256" key="4">
    <source>
        <dbReference type="SAM" id="SignalP"/>
    </source>
</evidence>
<dbReference type="InterPro" id="IPR039424">
    <property type="entry name" value="SBP_5"/>
</dbReference>
<dbReference type="InterPro" id="IPR030678">
    <property type="entry name" value="Peptide/Ni-bd"/>
</dbReference>